<evidence type="ECO:0000313" key="3">
    <source>
        <dbReference type="EMBL" id="VEU44411.1"/>
    </source>
</evidence>
<feature type="transmembrane region" description="Helical" evidence="2">
    <location>
        <begin position="188"/>
        <end position="211"/>
    </location>
</feature>
<gene>
    <name evidence="3" type="ORF">PSNMU_V1.4_AUG-EV-PASAV3_0115210</name>
</gene>
<dbReference type="EMBL" id="CAACVS010000644">
    <property type="protein sequence ID" value="VEU44411.1"/>
    <property type="molecule type" value="Genomic_DNA"/>
</dbReference>
<keyword evidence="4" id="KW-1185">Reference proteome</keyword>
<evidence type="ECO:0000256" key="2">
    <source>
        <dbReference type="SAM" id="Phobius"/>
    </source>
</evidence>
<feature type="compositionally biased region" description="Basic and acidic residues" evidence="1">
    <location>
        <begin position="53"/>
        <end position="108"/>
    </location>
</feature>
<organism evidence="3 4">
    <name type="scientific">Pseudo-nitzschia multistriata</name>
    <dbReference type="NCBI Taxonomy" id="183589"/>
    <lineage>
        <taxon>Eukaryota</taxon>
        <taxon>Sar</taxon>
        <taxon>Stramenopiles</taxon>
        <taxon>Ochrophyta</taxon>
        <taxon>Bacillariophyta</taxon>
        <taxon>Bacillariophyceae</taxon>
        <taxon>Bacillariophycidae</taxon>
        <taxon>Bacillariales</taxon>
        <taxon>Bacillariaceae</taxon>
        <taxon>Pseudo-nitzschia</taxon>
    </lineage>
</organism>
<keyword evidence="2" id="KW-0812">Transmembrane</keyword>
<evidence type="ECO:0000256" key="1">
    <source>
        <dbReference type="SAM" id="MobiDB-lite"/>
    </source>
</evidence>
<dbReference type="Proteomes" id="UP000291116">
    <property type="component" value="Unassembled WGS sequence"/>
</dbReference>
<proteinExistence type="predicted"/>
<feature type="compositionally biased region" description="Acidic residues" evidence="1">
    <location>
        <begin position="35"/>
        <end position="44"/>
    </location>
</feature>
<sequence length="243" mass="26961">MKINSRKIENDPDEKEEVVEDPKQSITSGVSSLEESNDEEEIESADSNGAEFQGRHGEGDEERHMLADSNKDDPLSQKVKEGKHSKDACDKTKQSKTYEIESGAKETEANGASSGNELKAQPEENVEQDKYKFSDTQEGKKNDAAVVDLEAQGEFLEFEREEEAECEKFPDDCYSFLSLHGPCSNPVFFGYGMSVFVFQASFLILMLISALDRNWSNKLDSDNPSDGIFPSSIAANASPYHSC</sequence>
<protein>
    <submittedName>
        <fullName evidence="3">Uncharacterized protein</fullName>
    </submittedName>
</protein>
<name>A0A448ZQS4_9STRA</name>
<keyword evidence="2" id="KW-1133">Transmembrane helix</keyword>
<feature type="compositionally biased region" description="Basic and acidic residues" evidence="1">
    <location>
        <begin position="127"/>
        <end position="139"/>
    </location>
</feature>
<dbReference type="AlphaFoldDB" id="A0A448ZQS4"/>
<accession>A0A448ZQS4</accession>
<feature type="compositionally biased region" description="Basic and acidic residues" evidence="1">
    <location>
        <begin position="1"/>
        <end position="10"/>
    </location>
</feature>
<keyword evidence="2" id="KW-0472">Membrane</keyword>
<evidence type="ECO:0000313" key="4">
    <source>
        <dbReference type="Proteomes" id="UP000291116"/>
    </source>
</evidence>
<reference evidence="3 4" key="1">
    <citation type="submission" date="2019-01" db="EMBL/GenBank/DDBJ databases">
        <authorList>
            <person name="Ferrante I. M."/>
        </authorList>
    </citation>
    <scope>NUCLEOTIDE SEQUENCE [LARGE SCALE GENOMIC DNA]</scope>
    <source>
        <strain evidence="3 4">B856</strain>
    </source>
</reference>
<feature type="region of interest" description="Disordered" evidence="1">
    <location>
        <begin position="1"/>
        <end position="139"/>
    </location>
</feature>